<name>A0AB38C5A1_9BURK</name>
<protein>
    <submittedName>
        <fullName evidence="5">Transcriptional regulator, HxlR family</fullName>
    </submittedName>
</protein>
<sequence length="185" mass="20149">MGLLGWYDRVVCFCNRGKYSDYQMNAQEGTFSTLGHTDVTIGDAAAQGAELERRMRDEGGHAGVAASCRPITDILTRVGDKWSVMVVILLGNGTKRFNEMRRLIGGISQRMLTLTLRGLERDGLVTRTVFPTVPPRVDYALTDLGRSLLVPISALGAWAHGHRDAIDAARLAFDARADANAAQDS</sequence>
<organism evidence="5 6">
    <name type="scientific">Janthinobacterium lividum</name>
    <dbReference type="NCBI Taxonomy" id="29581"/>
    <lineage>
        <taxon>Bacteria</taxon>
        <taxon>Pseudomonadati</taxon>
        <taxon>Pseudomonadota</taxon>
        <taxon>Betaproteobacteria</taxon>
        <taxon>Burkholderiales</taxon>
        <taxon>Oxalobacteraceae</taxon>
        <taxon>Janthinobacterium</taxon>
    </lineage>
</organism>
<evidence type="ECO:0000313" key="5">
    <source>
        <dbReference type="EMBL" id="SFX31416.1"/>
    </source>
</evidence>
<gene>
    <name evidence="5" type="ORF">SAMN03097694_1597</name>
</gene>
<dbReference type="SUPFAM" id="SSF46785">
    <property type="entry name" value="Winged helix' DNA-binding domain"/>
    <property type="match status" value="1"/>
</dbReference>
<dbReference type="InterPro" id="IPR036388">
    <property type="entry name" value="WH-like_DNA-bd_sf"/>
</dbReference>
<accession>A0AB38C5A1</accession>
<dbReference type="PANTHER" id="PTHR33204:SF39">
    <property type="entry name" value="TRANSCRIPTIONAL REGULATORY PROTEIN"/>
    <property type="match status" value="1"/>
</dbReference>
<reference evidence="5 6" key="1">
    <citation type="submission" date="2016-11" db="EMBL/GenBank/DDBJ databases">
        <authorList>
            <person name="Varghese N."/>
            <person name="Submissions S."/>
        </authorList>
    </citation>
    <scope>NUCLEOTIDE SEQUENCE [LARGE SCALE GENOMIC DNA]</scope>
    <source>
        <strain evidence="5 6">NFR18</strain>
    </source>
</reference>
<proteinExistence type="predicted"/>
<comment type="caution">
    <text evidence="5">The sequence shown here is derived from an EMBL/GenBank/DDBJ whole genome shotgun (WGS) entry which is preliminary data.</text>
</comment>
<dbReference type="PANTHER" id="PTHR33204">
    <property type="entry name" value="TRANSCRIPTIONAL REGULATOR, MARR FAMILY"/>
    <property type="match status" value="1"/>
</dbReference>
<dbReference type="Proteomes" id="UP000182489">
    <property type="component" value="Unassembled WGS sequence"/>
</dbReference>
<evidence type="ECO:0000256" key="1">
    <source>
        <dbReference type="ARBA" id="ARBA00023015"/>
    </source>
</evidence>
<dbReference type="AlphaFoldDB" id="A0AB38C5A1"/>
<dbReference type="PROSITE" id="PS51118">
    <property type="entry name" value="HTH_HXLR"/>
    <property type="match status" value="1"/>
</dbReference>
<dbReference type="EMBL" id="FPKH01000001">
    <property type="protein sequence ID" value="SFX31416.1"/>
    <property type="molecule type" value="Genomic_DNA"/>
</dbReference>
<evidence type="ECO:0000256" key="2">
    <source>
        <dbReference type="ARBA" id="ARBA00023125"/>
    </source>
</evidence>
<keyword evidence="1" id="KW-0805">Transcription regulation</keyword>
<keyword evidence="2" id="KW-0238">DNA-binding</keyword>
<feature type="domain" description="HTH hxlR-type" evidence="4">
    <location>
        <begin position="68"/>
        <end position="167"/>
    </location>
</feature>
<dbReference type="Pfam" id="PF01638">
    <property type="entry name" value="HxlR"/>
    <property type="match status" value="1"/>
</dbReference>
<evidence type="ECO:0000259" key="4">
    <source>
        <dbReference type="PROSITE" id="PS51118"/>
    </source>
</evidence>
<dbReference type="GO" id="GO:0003677">
    <property type="term" value="F:DNA binding"/>
    <property type="evidence" value="ECO:0007669"/>
    <property type="project" value="UniProtKB-KW"/>
</dbReference>
<evidence type="ECO:0000313" key="6">
    <source>
        <dbReference type="Proteomes" id="UP000182489"/>
    </source>
</evidence>
<dbReference type="InterPro" id="IPR036390">
    <property type="entry name" value="WH_DNA-bd_sf"/>
</dbReference>
<evidence type="ECO:0000256" key="3">
    <source>
        <dbReference type="ARBA" id="ARBA00023163"/>
    </source>
</evidence>
<dbReference type="InterPro" id="IPR002577">
    <property type="entry name" value="HTH_HxlR"/>
</dbReference>
<dbReference type="Gene3D" id="1.10.10.10">
    <property type="entry name" value="Winged helix-like DNA-binding domain superfamily/Winged helix DNA-binding domain"/>
    <property type="match status" value="1"/>
</dbReference>
<keyword evidence="3" id="KW-0804">Transcription</keyword>